<dbReference type="EC" id="2.4.-.-" evidence="2"/>
<proteinExistence type="predicted"/>
<dbReference type="EMBL" id="JAKFHA010000012">
    <property type="protein sequence ID" value="MCF2529759.1"/>
    <property type="molecule type" value="Genomic_DNA"/>
</dbReference>
<dbReference type="PANTHER" id="PTHR43685">
    <property type="entry name" value="GLYCOSYLTRANSFERASE"/>
    <property type="match status" value="1"/>
</dbReference>
<name>A0AA41Q1C9_9ACTN</name>
<organism evidence="2 3">
    <name type="scientific">Yinghuangia soli</name>
    <dbReference type="NCBI Taxonomy" id="2908204"/>
    <lineage>
        <taxon>Bacteria</taxon>
        <taxon>Bacillati</taxon>
        <taxon>Actinomycetota</taxon>
        <taxon>Actinomycetes</taxon>
        <taxon>Kitasatosporales</taxon>
        <taxon>Streptomycetaceae</taxon>
        <taxon>Yinghuangia</taxon>
    </lineage>
</organism>
<dbReference type="AlphaFoldDB" id="A0AA41Q1C9"/>
<dbReference type="InterPro" id="IPR029044">
    <property type="entry name" value="Nucleotide-diphossugar_trans"/>
</dbReference>
<dbReference type="SUPFAM" id="SSF53448">
    <property type="entry name" value="Nucleotide-diphospho-sugar transferases"/>
    <property type="match status" value="1"/>
</dbReference>
<reference evidence="2" key="1">
    <citation type="submission" date="2022-01" db="EMBL/GenBank/DDBJ databases">
        <title>Genome-Based Taxonomic Classification of the Phylum Actinobacteria.</title>
        <authorList>
            <person name="Gao Y."/>
        </authorList>
    </citation>
    <scope>NUCLEOTIDE SEQUENCE</scope>
    <source>
        <strain evidence="2">KLBMP 8922</strain>
    </source>
</reference>
<comment type="caution">
    <text evidence="2">The sequence shown here is derived from an EMBL/GenBank/DDBJ whole genome shotgun (WGS) entry which is preliminary data.</text>
</comment>
<dbReference type="GO" id="GO:0016757">
    <property type="term" value="F:glycosyltransferase activity"/>
    <property type="evidence" value="ECO:0007669"/>
    <property type="project" value="UniProtKB-KW"/>
</dbReference>
<dbReference type="Pfam" id="PF00535">
    <property type="entry name" value="Glycos_transf_2"/>
    <property type="match status" value="1"/>
</dbReference>
<keyword evidence="2" id="KW-0808">Transferase</keyword>
<dbReference type="Proteomes" id="UP001165378">
    <property type="component" value="Unassembled WGS sequence"/>
</dbReference>
<keyword evidence="3" id="KW-1185">Reference proteome</keyword>
<evidence type="ECO:0000313" key="3">
    <source>
        <dbReference type="Proteomes" id="UP001165378"/>
    </source>
</evidence>
<dbReference type="Gene3D" id="3.90.550.10">
    <property type="entry name" value="Spore Coat Polysaccharide Biosynthesis Protein SpsA, Chain A"/>
    <property type="match status" value="1"/>
</dbReference>
<feature type="domain" description="Glycosyltransferase 2-like" evidence="1">
    <location>
        <begin position="23"/>
        <end position="151"/>
    </location>
</feature>
<dbReference type="InterPro" id="IPR050834">
    <property type="entry name" value="Glycosyltransf_2"/>
</dbReference>
<protein>
    <submittedName>
        <fullName evidence="2">Glycosyltransferase</fullName>
        <ecNumber evidence="2">2.4.-.-</ecNumber>
    </submittedName>
</protein>
<gene>
    <name evidence="2" type="ORF">LZ495_21400</name>
</gene>
<evidence type="ECO:0000259" key="1">
    <source>
        <dbReference type="Pfam" id="PF00535"/>
    </source>
</evidence>
<keyword evidence="2" id="KW-0328">Glycosyltransferase</keyword>
<evidence type="ECO:0000313" key="2">
    <source>
        <dbReference type="EMBL" id="MCF2529759.1"/>
    </source>
</evidence>
<dbReference type="RefSeq" id="WP_235054185.1">
    <property type="nucleotide sequence ID" value="NZ_JAKFHA010000012.1"/>
</dbReference>
<dbReference type="InterPro" id="IPR001173">
    <property type="entry name" value="Glyco_trans_2-like"/>
</dbReference>
<sequence>MHETQGGQDMNAQNPGAPLPSVSIVVPSYNYARYLPTNVGSLLDQEGVEVRVLILDDASSDNTPEVGADLARDPRVTYERHKQNKGHIATYNEGLLEWADGDYCVLLSADDLLPPGALARATGVMQADPNVTFVYGNPVRFISGRPLPVARAGTRTRVWDGDRWIRGVFKAGRNLILSPEVVARTSAHHDAGGYNPKLPHSGDLEMWLRLAHRGSVGWLPDSDQAYYRMHESNMHHSNFDARARLAQLKDGYESFLDNDGSDLPYREDVRGQMHRKLARGVLRKAIRALDAGDATADGLTVDELYELANELADVRKLPEYPGLRTRMALGAARCGKLAPVTSLVTMQRGRDWVRWHGNKARPV</sequence>
<dbReference type="PANTHER" id="PTHR43685:SF2">
    <property type="entry name" value="GLYCOSYLTRANSFERASE 2-LIKE DOMAIN-CONTAINING PROTEIN"/>
    <property type="match status" value="1"/>
</dbReference>
<accession>A0AA41Q1C9</accession>